<feature type="domain" description="Protein kinase" evidence="7">
    <location>
        <begin position="107"/>
        <end position="363"/>
    </location>
</feature>
<dbReference type="InterPro" id="IPR011009">
    <property type="entry name" value="Kinase-like_dom_sf"/>
</dbReference>
<name>A0A5N6RPK8_9ROSI</name>
<dbReference type="GO" id="GO:0005524">
    <property type="term" value="F:ATP binding"/>
    <property type="evidence" value="ECO:0007669"/>
    <property type="project" value="UniProtKB-UniRule"/>
</dbReference>
<feature type="binding site" evidence="5">
    <location>
        <position position="134"/>
    </location>
    <ligand>
        <name>ATP</name>
        <dbReference type="ChEBI" id="CHEBI:30616"/>
    </ligand>
</feature>
<evidence type="ECO:0000256" key="6">
    <source>
        <dbReference type="RuleBase" id="RU000304"/>
    </source>
</evidence>
<dbReference type="PANTHER" id="PTHR44329:SF11">
    <property type="entry name" value="OS09G0443600 PROTEIN"/>
    <property type="match status" value="1"/>
</dbReference>
<evidence type="ECO:0000259" key="7">
    <source>
        <dbReference type="PROSITE" id="PS50011"/>
    </source>
</evidence>
<dbReference type="AlphaFoldDB" id="A0A5N6RPK8"/>
<dbReference type="OrthoDB" id="10261027at2759"/>
<dbReference type="PROSITE" id="PS50011">
    <property type="entry name" value="PROTEIN_KINASE_DOM"/>
    <property type="match status" value="1"/>
</dbReference>
<keyword evidence="6" id="KW-0723">Serine/threonine-protein kinase</keyword>
<evidence type="ECO:0000256" key="3">
    <source>
        <dbReference type="ARBA" id="ARBA00022777"/>
    </source>
</evidence>
<organism evidence="8 9">
    <name type="scientific">Carpinus fangiana</name>
    <dbReference type="NCBI Taxonomy" id="176857"/>
    <lineage>
        <taxon>Eukaryota</taxon>
        <taxon>Viridiplantae</taxon>
        <taxon>Streptophyta</taxon>
        <taxon>Embryophyta</taxon>
        <taxon>Tracheophyta</taxon>
        <taxon>Spermatophyta</taxon>
        <taxon>Magnoliopsida</taxon>
        <taxon>eudicotyledons</taxon>
        <taxon>Gunneridae</taxon>
        <taxon>Pentapetalae</taxon>
        <taxon>rosids</taxon>
        <taxon>fabids</taxon>
        <taxon>Fagales</taxon>
        <taxon>Betulaceae</taxon>
        <taxon>Carpinus</taxon>
    </lineage>
</organism>
<evidence type="ECO:0000256" key="2">
    <source>
        <dbReference type="ARBA" id="ARBA00022741"/>
    </source>
</evidence>
<keyword evidence="3" id="KW-0418">Kinase</keyword>
<keyword evidence="2 5" id="KW-0547">Nucleotide-binding</keyword>
<comment type="similarity">
    <text evidence="6">Belongs to the protein kinase superfamily.</text>
</comment>
<dbReference type="PROSITE" id="PS00108">
    <property type="entry name" value="PROTEIN_KINASE_ST"/>
    <property type="match status" value="1"/>
</dbReference>
<evidence type="ECO:0000256" key="1">
    <source>
        <dbReference type="ARBA" id="ARBA00022679"/>
    </source>
</evidence>
<sequence>MCFFWYTKVAELEKEVENQKEHRMTYKKRLERIQEYLRYCLQIAQENGFLHLIIDDKDEGKQSLHLSSDIFNASSPQKPTLLHQHSDLAAIVDQAKLNGWHIHPHQIESQEKVGRGSSADIYRGTWRGIDVAVKCIDPDYFLSNVNGFSFFAQEVETLSRQRHAFVLHLLGACLEPPNHGWVVTELLGMTLKDWLHGPGKRQKERTVPFPPIEERLGGALEIAQAMQYLHQQKPKVIHRDLKPTNIFMDDSNHVRVADFGNARFLSDQQMALTGEKRQQLSLFIIILFKYPYIETDYSPIQIAMEVGEGNLRPKLAEDDGQLGGLIDLICLSWDIHKDANNRPSFATITCTLKKIQKGLVHTV</sequence>
<dbReference type="PANTHER" id="PTHR44329">
    <property type="entry name" value="SERINE/THREONINE-PROTEIN KINASE TNNI3K-RELATED"/>
    <property type="match status" value="1"/>
</dbReference>
<gene>
    <name evidence="8" type="ORF">FH972_018008</name>
</gene>
<accession>A0A5N6RPK8</accession>
<protein>
    <recommendedName>
        <fullName evidence="7">Protein kinase domain-containing protein</fullName>
    </recommendedName>
</protein>
<dbReference type="Gene3D" id="1.10.510.10">
    <property type="entry name" value="Transferase(Phosphotransferase) domain 1"/>
    <property type="match status" value="1"/>
</dbReference>
<dbReference type="Pfam" id="PF00069">
    <property type="entry name" value="Pkinase"/>
    <property type="match status" value="1"/>
</dbReference>
<keyword evidence="1" id="KW-0808">Transferase</keyword>
<dbReference type="PROSITE" id="PS00107">
    <property type="entry name" value="PROTEIN_KINASE_ATP"/>
    <property type="match status" value="1"/>
</dbReference>
<dbReference type="InterPro" id="IPR008271">
    <property type="entry name" value="Ser/Thr_kinase_AS"/>
</dbReference>
<evidence type="ECO:0000256" key="4">
    <source>
        <dbReference type="ARBA" id="ARBA00022840"/>
    </source>
</evidence>
<dbReference type="InterPro" id="IPR017441">
    <property type="entry name" value="Protein_kinase_ATP_BS"/>
</dbReference>
<dbReference type="SUPFAM" id="SSF56112">
    <property type="entry name" value="Protein kinase-like (PK-like)"/>
    <property type="match status" value="1"/>
</dbReference>
<keyword evidence="9" id="KW-1185">Reference proteome</keyword>
<dbReference type="Proteomes" id="UP000327013">
    <property type="component" value="Chromosome 7"/>
</dbReference>
<dbReference type="SMART" id="SM00220">
    <property type="entry name" value="S_TKc"/>
    <property type="match status" value="1"/>
</dbReference>
<evidence type="ECO:0000313" key="9">
    <source>
        <dbReference type="Proteomes" id="UP000327013"/>
    </source>
</evidence>
<evidence type="ECO:0000313" key="8">
    <source>
        <dbReference type="EMBL" id="KAE8100080.1"/>
    </source>
</evidence>
<dbReference type="InterPro" id="IPR051681">
    <property type="entry name" value="Ser/Thr_Kinases-Pseudokinases"/>
</dbReference>
<dbReference type="Gene3D" id="3.30.200.20">
    <property type="entry name" value="Phosphorylase Kinase, domain 1"/>
    <property type="match status" value="1"/>
</dbReference>
<evidence type="ECO:0000256" key="5">
    <source>
        <dbReference type="PROSITE-ProRule" id="PRU10141"/>
    </source>
</evidence>
<proteinExistence type="inferred from homology"/>
<dbReference type="InterPro" id="IPR000719">
    <property type="entry name" value="Prot_kinase_dom"/>
</dbReference>
<dbReference type="GO" id="GO:0004674">
    <property type="term" value="F:protein serine/threonine kinase activity"/>
    <property type="evidence" value="ECO:0007669"/>
    <property type="project" value="UniProtKB-KW"/>
</dbReference>
<dbReference type="EMBL" id="CM017327">
    <property type="protein sequence ID" value="KAE8100080.1"/>
    <property type="molecule type" value="Genomic_DNA"/>
</dbReference>
<reference evidence="8 9" key="1">
    <citation type="submission" date="2019-06" db="EMBL/GenBank/DDBJ databases">
        <title>A chromosomal-level reference genome of Carpinus fangiana (Coryloideae, Betulaceae).</title>
        <authorList>
            <person name="Yang X."/>
            <person name="Wang Z."/>
            <person name="Zhang L."/>
            <person name="Hao G."/>
            <person name="Liu J."/>
            <person name="Yang Y."/>
        </authorList>
    </citation>
    <scope>NUCLEOTIDE SEQUENCE [LARGE SCALE GENOMIC DNA]</scope>
    <source>
        <strain evidence="8">Cfa_2016G</strain>
        <tissue evidence="8">Leaf</tissue>
    </source>
</reference>
<keyword evidence="4 5" id="KW-0067">ATP-binding</keyword>